<gene>
    <name evidence="3" type="ORF">HNR40_010804</name>
</gene>
<dbReference type="PANTHER" id="PTHR43428:SF1">
    <property type="entry name" value="ARSENATE REDUCTASE"/>
    <property type="match status" value="1"/>
</dbReference>
<dbReference type="Pfam" id="PF21234">
    <property type="entry name" value="Phosphatase-like_N"/>
    <property type="match status" value="1"/>
</dbReference>
<accession>A0A7W8AFM8</accession>
<dbReference type="SUPFAM" id="SSF52788">
    <property type="entry name" value="Phosphotyrosine protein phosphatases I"/>
    <property type="match status" value="1"/>
</dbReference>
<reference evidence="3 4" key="1">
    <citation type="submission" date="2020-08" db="EMBL/GenBank/DDBJ databases">
        <title>Genomic Encyclopedia of Type Strains, Phase IV (KMG-IV): sequencing the most valuable type-strain genomes for metagenomic binning, comparative biology and taxonomic classification.</title>
        <authorList>
            <person name="Goeker M."/>
        </authorList>
    </citation>
    <scope>NUCLEOTIDE SEQUENCE [LARGE SCALE GENOMIC DNA]</scope>
    <source>
        <strain evidence="3 4">DSM 45385</strain>
    </source>
</reference>
<dbReference type="EMBL" id="JACHIN010000037">
    <property type="protein sequence ID" value="MBB5085290.1"/>
    <property type="molecule type" value="Genomic_DNA"/>
</dbReference>
<comment type="caution">
    <text evidence="3">The sequence shown here is derived from an EMBL/GenBank/DDBJ whole genome shotgun (WGS) entry which is preliminary data.</text>
</comment>
<dbReference type="Gene3D" id="1.10.8.1060">
    <property type="entry name" value="Corynebacterium glutamicum thioredoxin-dependent arsenate reductase, N-terminal domain"/>
    <property type="match status" value="1"/>
</dbReference>
<dbReference type="RefSeq" id="WP_184976584.1">
    <property type="nucleotide sequence ID" value="NZ_JACHIN010000037.1"/>
</dbReference>
<evidence type="ECO:0000313" key="3">
    <source>
        <dbReference type="EMBL" id="MBB5085290.1"/>
    </source>
</evidence>
<dbReference type="InterPro" id="IPR023485">
    <property type="entry name" value="Ptyr_pPase"/>
</dbReference>
<evidence type="ECO:0000259" key="2">
    <source>
        <dbReference type="SMART" id="SM00226"/>
    </source>
</evidence>
<evidence type="ECO:0000313" key="4">
    <source>
        <dbReference type="Proteomes" id="UP000568380"/>
    </source>
</evidence>
<dbReference type="Pfam" id="PF01451">
    <property type="entry name" value="LMWPc"/>
    <property type="match status" value="1"/>
</dbReference>
<dbReference type="NCBIfam" id="NF046112">
    <property type="entry name" value="MSMEG_6209_Nter"/>
    <property type="match status" value="1"/>
</dbReference>
<dbReference type="CDD" id="cd16345">
    <property type="entry name" value="LMWP_ArsC"/>
    <property type="match status" value="1"/>
</dbReference>
<dbReference type="Proteomes" id="UP000568380">
    <property type="component" value="Unassembled WGS sequence"/>
</dbReference>
<feature type="domain" description="Phosphotyrosine protein phosphatase I" evidence="2">
    <location>
        <begin position="85"/>
        <end position="210"/>
    </location>
</feature>
<dbReference type="GO" id="GO:0046685">
    <property type="term" value="P:response to arsenic-containing substance"/>
    <property type="evidence" value="ECO:0007669"/>
    <property type="project" value="UniProtKB-KW"/>
</dbReference>
<protein>
    <submittedName>
        <fullName evidence="3">Protein-tyrosine-phosphatase</fullName>
    </submittedName>
</protein>
<sequence length="219" mass="24004">MPDTYKRHGLTIDQQLALTTAARRLGKEFAGTFGTETIERFLHTSYDQFATSAAVPNFLPLLAERFTRQRLHALARVEGHGDGRPIVLFLCVHNAGRSQMALGFFTALAGEHAVGWSGGSEFATEINPAAVASMAERGIDISREFPKPWTEEIVRAADVVVTMGCGDACPVYPGKRYLDWELDDPAGLAAEDVRPIRDEIERRVRGLLADLDVPATDHA</sequence>
<evidence type="ECO:0000256" key="1">
    <source>
        <dbReference type="ARBA" id="ARBA00022849"/>
    </source>
</evidence>
<organism evidence="3 4">
    <name type="scientific">Nonomuraea endophytica</name>
    <dbReference type="NCBI Taxonomy" id="714136"/>
    <lineage>
        <taxon>Bacteria</taxon>
        <taxon>Bacillati</taxon>
        <taxon>Actinomycetota</taxon>
        <taxon>Actinomycetes</taxon>
        <taxon>Streptosporangiales</taxon>
        <taxon>Streptosporangiaceae</taxon>
        <taxon>Nonomuraea</taxon>
    </lineage>
</organism>
<name>A0A7W8AFM8_9ACTN</name>
<dbReference type="SMART" id="SM00226">
    <property type="entry name" value="LMWPc"/>
    <property type="match status" value="1"/>
</dbReference>
<dbReference type="Gene3D" id="3.40.50.2300">
    <property type="match status" value="1"/>
</dbReference>
<dbReference type="InterPro" id="IPR048716">
    <property type="entry name" value="Phosphatase-like_N"/>
</dbReference>
<keyword evidence="1" id="KW-0059">Arsenical resistance</keyword>
<keyword evidence="4" id="KW-1185">Reference proteome</keyword>
<dbReference type="PANTHER" id="PTHR43428">
    <property type="entry name" value="ARSENATE REDUCTASE"/>
    <property type="match status" value="1"/>
</dbReference>
<dbReference type="InterPro" id="IPR036196">
    <property type="entry name" value="Ptyr_pPase_sf"/>
</dbReference>
<proteinExistence type="predicted"/>
<dbReference type="AlphaFoldDB" id="A0A7W8AFM8"/>